<evidence type="ECO:0000256" key="2">
    <source>
        <dbReference type="SAM" id="SignalP"/>
    </source>
</evidence>
<dbReference type="AlphaFoldDB" id="A0A0B2WM40"/>
<accession>A0A0B2WM40</accession>
<keyword evidence="4" id="KW-1185">Reference proteome</keyword>
<evidence type="ECO:0000313" key="4">
    <source>
        <dbReference type="Proteomes" id="UP000030816"/>
    </source>
</evidence>
<name>A0A0B2WM40_METAS</name>
<feature type="chain" id="PRO_5002096055" evidence="2">
    <location>
        <begin position="19"/>
        <end position="706"/>
    </location>
</feature>
<dbReference type="GeneID" id="63739685"/>
<feature type="region of interest" description="Disordered" evidence="1">
    <location>
        <begin position="339"/>
        <end position="365"/>
    </location>
</feature>
<dbReference type="EMBL" id="AZHE01000012">
    <property type="protein sequence ID" value="KHN97121.1"/>
    <property type="molecule type" value="Genomic_DNA"/>
</dbReference>
<keyword evidence="2" id="KW-0732">Signal</keyword>
<reference evidence="3 4" key="1">
    <citation type="journal article" date="2014" name="Proc. Natl. Acad. Sci. U.S.A.">
        <title>Trajectory and genomic determinants of fungal-pathogen speciation and host adaptation.</title>
        <authorList>
            <person name="Hu X."/>
            <person name="Xiao G."/>
            <person name="Zheng P."/>
            <person name="Shang Y."/>
            <person name="Su Y."/>
            <person name="Zhang X."/>
            <person name="Liu X."/>
            <person name="Zhan S."/>
            <person name="St Leger R.J."/>
            <person name="Wang C."/>
        </authorList>
    </citation>
    <scope>NUCLEOTIDE SEQUENCE [LARGE SCALE GENOMIC DNA]</scope>
    <source>
        <strain evidence="3 4">ARSEF 1941</strain>
    </source>
</reference>
<evidence type="ECO:0000313" key="3">
    <source>
        <dbReference type="EMBL" id="KHN97121.1"/>
    </source>
</evidence>
<feature type="signal peptide" evidence="2">
    <location>
        <begin position="1"/>
        <end position="18"/>
    </location>
</feature>
<organism evidence="3 4">
    <name type="scientific">Metarhizium album (strain ARSEF 1941)</name>
    <dbReference type="NCBI Taxonomy" id="1081103"/>
    <lineage>
        <taxon>Eukaryota</taxon>
        <taxon>Fungi</taxon>
        <taxon>Dikarya</taxon>
        <taxon>Ascomycota</taxon>
        <taxon>Pezizomycotina</taxon>
        <taxon>Sordariomycetes</taxon>
        <taxon>Hypocreomycetidae</taxon>
        <taxon>Hypocreales</taxon>
        <taxon>Clavicipitaceae</taxon>
        <taxon>Metarhizium</taxon>
    </lineage>
</organism>
<dbReference type="HOGENOM" id="CLU_390822_0_0_1"/>
<comment type="caution">
    <text evidence="3">The sequence shown here is derived from an EMBL/GenBank/DDBJ whole genome shotgun (WGS) entry which is preliminary data.</text>
</comment>
<gene>
    <name evidence="3" type="ORF">MAM_05230</name>
</gene>
<sequence length="706" mass="78163">MLLKSLALLLGAAAAIQAQKCPSPGEIEASGKSLINVVDFRWVIRGEIGRATLHPTGQRFDQFQTRFEELVKVVRKSSFIVVLLDGPVGSLKEMAMAAALRAVVIKSTATRRDESPELDGLAVEVVYEHRPVLFLTKPELPDVKLSNLIWDMRDRASKLKTRQNAIYVKSAPEAGIHNFKIRERAELGNRMIAIGDWSLNSGESPVQLARFVTNERFIVVVFDTNAPEVVTRLRSRGIKVYEIKTTDEVDDELVVKIQQILLLSGAEYRVLILCGSQASEEVAGPLLAMLWIVYSKGIDPSRKITTEELARFFVTRLPTKYAKQQLGRFLKRVKEMYSTGTGASGNRPRPHPTPQNNSGNPSGTVEKLKAKFDVKDLPEAAELDVTITGEGAYDGMSHGDYDYIVYFAPSQHALVAKDGEMGLKHVYLELQSPLEYWTANAIQTIGHVLGAGKRVLVMAKKNDEARLLAFMLADVFLSIESPPRQLGLEDATGVGDSLGILDRFHQLTSGPNSFEKRAQEVGLSDLKPISVDEFGFLTRLISATPRDHTNRQGVRFLKENGFFVVQLGPLAWPVCAGPGPGHGHGGDEMADLGLAFADFELELPLEDKQRELLRNVVARLNPATDDDKVQGVAVLSNGDDQQLAAFKVLVIAQHRMQCCNKVVTDDEAEQWGMTDEYLPLLYDLQSDFRWRMNQAARNAAKSVFVT</sequence>
<feature type="compositionally biased region" description="Polar residues" evidence="1">
    <location>
        <begin position="354"/>
        <end position="363"/>
    </location>
</feature>
<protein>
    <submittedName>
        <fullName evidence="3">Uncharacterized protein</fullName>
    </submittedName>
</protein>
<dbReference type="Proteomes" id="UP000030816">
    <property type="component" value="Unassembled WGS sequence"/>
</dbReference>
<evidence type="ECO:0000256" key="1">
    <source>
        <dbReference type="SAM" id="MobiDB-lite"/>
    </source>
</evidence>
<dbReference type="RefSeq" id="XP_040678187.1">
    <property type="nucleotide sequence ID" value="XM_040824028.1"/>
</dbReference>
<proteinExistence type="predicted"/>